<dbReference type="Gene3D" id="2.60.120.10">
    <property type="entry name" value="Jelly Rolls"/>
    <property type="match status" value="1"/>
</dbReference>
<dbReference type="SUPFAM" id="SSF51206">
    <property type="entry name" value="cAMP-binding domain-like"/>
    <property type="match status" value="1"/>
</dbReference>
<keyword evidence="2" id="KW-0238">DNA-binding</keyword>
<evidence type="ECO:0000256" key="3">
    <source>
        <dbReference type="ARBA" id="ARBA00023163"/>
    </source>
</evidence>
<dbReference type="PROSITE" id="PS51063">
    <property type="entry name" value="HTH_CRP_2"/>
    <property type="match status" value="1"/>
</dbReference>
<protein>
    <submittedName>
        <fullName evidence="5">Crp/Fnr family transcriptional regulator</fullName>
    </submittedName>
</protein>
<dbReference type="Pfam" id="PF13545">
    <property type="entry name" value="HTH_Crp_2"/>
    <property type="match status" value="1"/>
</dbReference>
<evidence type="ECO:0000313" key="5">
    <source>
        <dbReference type="EMBL" id="WCT72286.1"/>
    </source>
</evidence>
<keyword evidence="3" id="KW-0804">Transcription</keyword>
<dbReference type="SMART" id="SM00419">
    <property type="entry name" value="HTH_CRP"/>
    <property type="match status" value="1"/>
</dbReference>
<feature type="domain" description="HTH crp-type" evidence="4">
    <location>
        <begin position="132"/>
        <end position="206"/>
    </location>
</feature>
<gene>
    <name evidence="5" type="ORF">PQ455_11625</name>
</gene>
<dbReference type="InterPro" id="IPR012318">
    <property type="entry name" value="HTH_CRP"/>
</dbReference>
<reference evidence="5 6" key="1">
    <citation type="submission" date="2023-02" db="EMBL/GenBank/DDBJ databases">
        <title>Genome sequence of Sphingomonas naphthae.</title>
        <authorList>
            <person name="Kim S."/>
            <person name="Heo J."/>
            <person name="Kwon S.-W."/>
        </authorList>
    </citation>
    <scope>NUCLEOTIDE SEQUENCE [LARGE SCALE GENOMIC DNA]</scope>
    <source>
        <strain evidence="5 6">KACC 18716</strain>
    </source>
</reference>
<dbReference type="RefSeq" id="WP_273686243.1">
    <property type="nucleotide sequence ID" value="NZ_CP117411.1"/>
</dbReference>
<dbReference type="Gene3D" id="1.10.10.10">
    <property type="entry name" value="Winged helix-like DNA-binding domain superfamily/Winged helix DNA-binding domain"/>
    <property type="match status" value="1"/>
</dbReference>
<organism evidence="5 6">
    <name type="scientific">Sphingomonas naphthae</name>
    <dbReference type="NCBI Taxonomy" id="1813468"/>
    <lineage>
        <taxon>Bacteria</taxon>
        <taxon>Pseudomonadati</taxon>
        <taxon>Pseudomonadota</taxon>
        <taxon>Alphaproteobacteria</taxon>
        <taxon>Sphingomonadales</taxon>
        <taxon>Sphingomonadaceae</taxon>
        <taxon>Sphingomonas</taxon>
    </lineage>
</organism>
<sequence>MTDGDRTLLEGIAQRRTRRVPARHDVIAEGEPPRFINVVVDGWGCRYKQLPNGSRQMLSLLLPGDTCDANAYILREMDHSIGAITNMTIAEVHPEEFMALVQGSPNITKALWWNEMVMMAIQREWTLSLGQRSARERIAHLLCEIFFRLKVIGRCAGNACEFPLTQIDLADATGLTSVHVNRMLQDLRRENMIELSGKALTILDMPALMEEAMFNPNYLHLDSGDARRVREN</sequence>
<dbReference type="EMBL" id="CP117411">
    <property type="protein sequence ID" value="WCT72286.1"/>
    <property type="molecule type" value="Genomic_DNA"/>
</dbReference>
<dbReference type="Proteomes" id="UP001220395">
    <property type="component" value="Chromosome"/>
</dbReference>
<evidence type="ECO:0000256" key="2">
    <source>
        <dbReference type="ARBA" id="ARBA00023125"/>
    </source>
</evidence>
<dbReference type="InterPro" id="IPR036388">
    <property type="entry name" value="WH-like_DNA-bd_sf"/>
</dbReference>
<keyword evidence="6" id="KW-1185">Reference proteome</keyword>
<dbReference type="SUPFAM" id="SSF46785">
    <property type="entry name" value="Winged helix' DNA-binding domain"/>
    <property type="match status" value="1"/>
</dbReference>
<name>A0ABY7TGD5_9SPHN</name>
<evidence type="ECO:0000259" key="4">
    <source>
        <dbReference type="PROSITE" id="PS51063"/>
    </source>
</evidence>
<keyword evidence="1" id="KW-0805">Transcription regulation</keyword>
<evidence type="ECO:0000256" key="1">
    <source>
        <dbReference type="ARBA" id="ARBA00023015"/>
    </source>
</evidence>
<dbReference type="InterPro" id="IPR018490">
    <property type="entry name" value="cNMP-bd_dom_sf"/>
</dbReference>
<dbReference type="InterPro" id="IPR000595">
    <property type="entry name" value="cNMP-bd_dom"/>
</dbReference>
<dbReference type="Pfam" id="PF00027">
    <property type="entry name" value="cNMP_binding"/>
    <property type="match status" value="1"/>
</dbReference>
<dbReference type="InterPro" id="IPR014710">
    <property type="entry name" value="RmlC-like_jellyroll"/>
</dbReference>
<dbReference type="CDD" id="cd00038">
    <property type="entry name" value="CAP_ED"/>
    <property type="match status" value="1"/>
</dbReference>
<dbReference type="InterPro" id="IPR036390">
    <property type="entry name" value="WH_DNA-bd_sf"/>
</dbReference>
<evidence type="ECO:0000313" key="6">
    <source>
        <dbReference type="Proteomes" id="UP001220395"/>
    </source>
</evidence>
<accession>A0ABY7TGD5</accession>
<proteinExistence type="predicted"/>